<dbReference type="InterPro" id="IPR026444">
    <property type="entry name" value="Secre_tail"/>
</dbReference>
<dbReference type="NCBIfam" id="TIGR04183">
    <property type="entry name" value="Por_Secre_tail"/>
    <property type="match status" value="1"/>
</dbReference>
<evidence type="ECO:0000259" key="3">
    <source>
        <dbReference type="Pfam" id="PF18962"/>
    </source>
</evidence>
<feature type="domain" description="Secretion system C-terminal sorting" evidence="3">
    <location>
        <begin position="501"/>
        <end position="569"/>
    </location>
</feature>
<evidence type="ECO:0000256" key="1">
    <source>
        <dbReference type="ARBA" id="ARBA00022729"/>
    </source>
</evidence>
<sequence>MLKKLLTSCAVFAFAFSAFSQTMVSTTPENKNVILEEFTGINCQFCPQGHAIAQGIQENNPGDVFLINIHVGGFATPGPSQPDFRTPFGTAIDSQADVSGYPAGTINRALFPSFSQNPGGTSMGRQHWVNASNQVLGQSSYVNVATEAEIDINTNQITVHVEAYYTGNSPEDSNKLNVALLQNNTLGPQSGGGMGDNYVHMHRLVHMLTGQWGVDINTTTQGSFIDQTFTYTIPENYNGISADVFEGEFEVVAFITETQENIISGSGASASLTGFANSNDAVIKSVDEFDNLCVDSVAPSFEILNFGSNPLTSVDVEYDINGGTTEVYTWTGNLAPGEFEKIDLPEMEFTLLETNEFNINLSDDDDNSNNSYSFNFDASEIFETNTVELNIQLDQYPEETTWNITNSAGGVVHSGGPYNGQQNQSVQQTLNLTENDCYTFTIMDAYGDGICCDWGDGSYSLETSDGTVIIQGGSFGSQESKTYSNYNSLSVPNFDVYNFSMYPNPTSGKINLSANENFGYEVFTLQGKKILTGESKNMLSNQLDLSNFTSGVYLIKVNINGASRTQKIILK</sequence>
<feature type="signal peptide" evidence="2">
    <location>
        <begin position="1"/>
        <end position="20"/>
    </location>
</feature>
<dbReference type="InterPro" id="IPR021615">
    <property type="entry name" value="Omp28"/>
</dbReference>
<accession>A0ABQ1SK40</accession>
<dbReference type="Pfam" id="PF11551">
    <property type="entry name" value="Omp28"/>
    <property type="match status" value="1"/>
</dbReference>
<keyword evidence="5" id="KW-1185">Reference proteome</keyword>
<dbReference type="Pfam" id="PF18962">
    <property type="entry name" value="Por_Secre_tail"/>
    <property type="match status" value="1"/>
</dbReference>
<dbReference type="EMBL" id="BMGM01000008">
    <property type="protein sequence ID" value="GGE39196.1"/>
    <property type="molecule type" value="Genomic_DNA"/>
</dbReference>
<feature type="chain" id="PRO_5045472635" description="Secretion system C-terminal sorting domain-containing protein" evidence="2">
    <location>
        <begin position="21"/>
        <end position="571"/>
    </location>
</feature>
<dbReference type="InterPro" id="IPR013783">
    <property type="entry name" value="Ig-like_fold"/>
</dbReference>
<dbReference type="Proteomes" id="UP000599179">
    <property type="component" value="Unassembled WGS sequence"/>
</dbReference>
<evidence type="ECO:0000313" key="4">
    <source>
        <dbReference type="EMBL" id="GGE39196.1"/>
    </source>
</evidence>
<name>A0ABQ1SK40_9FLAO</name>
<gene>
    <name evidence="4" type="ORF">GCM10010832_19330</name>
</gene>
<keyword evidence="1 2" id="KW-0732">Signal</keyword>
<dbReference type="Gene3D" id="2.60.40.10">
    <property type="entry name" value="Immunoglobulins"/>
    <property type="match status" value="1"/>
</dbReference>
<organism evidence="4 5">
    <name type="scientific">Psychroflexus planctonicus</name>
    <dbReference type="NCBI Taxonomy" id="1526575"/>
    <lineage>
        <taxon>Bacteria</taxon>
        <taxon>Pseudomonadati</taxon>
        <taxon>Bacteroidota</taxon>
        <taxon>Flavobacteriia</taxon>
        <taxon>Flavobacteriales</taxon>
        <taxon>Flavobacteriaceae</taxon>
        <taxon>Psychroflexus</taxon>
    </lineage>
</organism>
<reference evidence="5" key="1">
    <citation type="journal article" date="2019" name="Int. J. Syst. Evol. Microbiol.">
        <title>The Global Catalogue of Microorganisms (GCM) 10K type strain sequencing project: providing services to taxonomists for standard genome sequencing and annotation.</title>
        <authorList>
            <consortium name="The Broad Institute Genomics Platform"/>
            <consortium name="The Broad Institute Genome Sequencing Center for Infectious Disease"/>
            <person name="Wu L."/>
            <person name="Ma J."/>
        </authorList>
    </citation>
    <scope>NUCLEOTIDE SEQUENCE [LARGE SCALE GENOMIC DNA]</scope>
    <source>
        <strain evidence="5">CGMCC 1.12931</strain>
    </source>
</reference>
<evidence type="ECO:0000256" key="2">
    <source>
        <dbReference type="SAM" id="SignalP"/>
    </source>
</evidence>
<comment type="caution">
    <text evidence="4">The sequence shown here is derived from an EMBL/GenBank/DDBJ whole genome shotgun (WGS) entry which is preliminary data.</text>
</comment>
<proteinExistence type="predicted"/>
<protein>
    <recommendedName>
        <fullName evidence="3">Secretion system C-terminal sorting domain-containing protein</fullName>
    </recommendedName>
</protein>
<evidence type="ECO:0000313" key="5">
    <source>
        <dbReference type="Proteomes" id="UP000599179"/>
    </source>
</evidence>
<dbReference type="RefSeq" id="WP_188458917.1">
    <property type="nucleotide sequence ID" value="NZ_BMGM01000008.1"/>
</dbReference>